<dbReference type="OrthoDB" id="5878741at2"/>
<accession>A0A2G8SYT7</accession>
<comment type="caution">
    <text evidence="1">The sequence shown here is derived from an EMBL/GenBank/DDBJ whole genome shotgun (WGS) entry which is preliminary data.</text>
</comment>
<dbReference type="RefSeq" id="WP_099916756.1">
    <property type="nucleotide sequence ID" value="NZ_BMHS01000028.1"/>
</dbReference>
<evidence type="ECO:0008006" key="3">
    <source>
        <dbReference type="Google" id="ProtNLM"/>
    </source>
</evidence>
<organism evidence="1 2">
    <name type="scientific">Massilia psychrophila</name>
    <dbReference type="NCBI Taxonomy" id="1603353"/>
    <lineage>
        <taxon>Bacteria</taxon>
        <taxon>Pseudomonadati</taxon>
        <taxon>Pseudomonadota</taxon>
        <taxon>Betaproteobacteria</taxon>
        <taxon>Burkholderiales</taxon>
        <taxon>Oxalobacteraceae</taxon>
        <taxon>Telluria group</taxon>
        <taxon>Massilia</taxon>
    </lineage>
</organism>
<reference evidence="1 2" key="1">
    <citation type="submission" date="2017-10" db="EMBL/GenBank/DDBJ databases">
        <title>Massilia psychrophilum sp. nov., a novel purple-pigmented bacterium isolated from Tianshan glacier, Xinjiang Municipality, China.</title>
        <authorList>
            <person name="Wang H."/>
        </authorList>
    </citation>
    <scope>NUCLEOTIDE SEQUENCE [LARGE SCALE GENOMIC DNA]</scope>
    <source>
        <strain evidence="1 2">JCM 30813</strain>
    </source>
</reference>
<name>A0A2G8SYT7_9BURK</name>
<dbReference type="Proteomes" id="UP000228593">
    <property type="component" value="Unassembled WGS sequence"/>
</dbReference>
<gene>
    <name evidence="1" type="ORF">CR103_14840</name>
</gene>
<dbReference type="AlphaFoldDB" id="A0A2G8SYT7"/>
<sequence>MRNESARQAWMVRLQEQANSGLGIRPWCVREGVTEGSFHYWRKRLAPQSTATRLIALPMVAGYQEPVLELRTPHGYVIRLSHHEQVRWLGGVLEALR</sequence>
<evidence type="ECO:0000313" key="2">
    <source>
        <dbReference type="Proteomes" id="UP000228593"/>
    </source>
</evidence>
<dbReference type="NCBIfam" id="NF047593">
    <property type="entry name" value="IS66_ISAeme5_TnpA"/>
    <property type="match status" value="1"/>
</dbReference>
<proteinExistence type="predicted"/>
<keyword evidence="2" id="KW-1185">Reference proteome</keyword>
<dbReference type="EMBL" id="PDOB01000025">
    <property type="protein sequence ID" value="PIL38959.1"/>
    <property type="molecule type" value="Genomic_DNA"/>
</dbReference>
<evidence type="ECO:0000313" key="1">
    <source>
        <dbReference type="EMBL" id="PIL38959.1"/>
    </source>
</evidence>
<protein>
    <recommendedName>
        <fullName evidence="3">IS66 family insertion sequence element accessory protein TnpB</fullName>
    </recommendedName>
</protein>